<keyword evidence="1" id="KW-0812">Transmembrane</keyword>
<accession>F8JXL2</accession>
<feature type="transmembrane region" description="Helical" evidence="1">
    <location>
        <begin position="138"/>
        <end position="159"/>
    </location>
</feature>
<dbReference type="KEGG" id="sct:SCAT_4750"/>
<keyword evidence="1" id="KW-1133">Transmembrane helix</keyword>
<keyword evidence="1" id="KW-0472">Membrane</keyword>
<reference evidence="3" key="1">
    <citation type="submission" date="2011-12" db="EMBL/GenBank/DDBJ databases">
        <title>Complete genome sequence of Streptomyces cattleya strain DSM 46488.</title>
        <authorList>
            <person name="Ou H.-Y."/>
            <person name="Li P."/>
            <person name="Zhao C."/>
            <person name="O'Hagan D."/>
            <person name="Deng Z."/>
        </authorList>
    </citation>
    <scope>NUCLEOTIDE SEQUENCE [LARGE SCALE GENOMIC DNA]</scope>
    <source>
        <strain evidence="3">ATCC 35852 / DSM 46488 / JCM 4925 / NBRC 14057 / NRRL 8057</strain>
    </source>
</reference>
<evidence type="ECO:0000256" key="1">
    <source>
        <dbReference type="SAM" id="Phobius"/>
    </source>
</evidence>
<dbReference type="AlphaFoldDB" id="F8JXL2"/>
<dbReference type="PATRIC" id="fig|1003195.11.peg.6182"/>
<protein>
    <recommendedName>
        <fullName evidence="4">DUF456 domain-containing protein</fullName>
    </recommendedName>
</protein>
<dbReference type="HOGENOM" id="CLU_109297_3_1_11"/>
<accession>G8WT91</accession>
<organism evidence="2 3">
    <name type="scientific">Streptantibioticus cattleyicolor (strain ATCC 35852 / DSM 46488 / JCM 4925 / NBRC 14057 / NRRL 8057)</name>
    <name type="common">Streptomyces cattleya</name>
    <dbReference type="NCBI Taxonomy" id="1003195"/>
    <lineage>
        <taxon>Bacteria</taxon>
        <taxon>Bacillati</taxon>
        <taxon>Actinomycetota</taxon>
        <taxon>Actinomycetes</taxon>
        <taxon>Kitasatosporales</taxon>
        <taxon>Streptomycetaceae</taxon>
        <taxon>Streptantibioticus</taxon>
    </lineage>
</organism>
<dbReference type="Pfam" id="PF04306">
    <property type="entry name" value="DUF456"/>
    <property type="match status" value="1"/>
</dbReference>
<proteinExistence type="predicted"/>
<dbReference type="EMBL" id="CP003219">
    <property type="protein sequence ID" value="AEW97114.1"/>
    <property type="molecule type" value="Genomic_DNA"/>
</dbReference>
<dbReference type="Proteomes" id="UP000007842">
    <property type="component" value="Chromosome"/>
</dbReference>
<dbReference type="KEGG" id="scy:SCATT_47430"/>
<evidence type="ECO:0008006" key="4">
    <source>
        <dbReference type="Google" id="ProtNLM"/>
    </source>
</evidence>
<dbReference type="RefSeq" id="WP_014145454.1">
    <property type="nucleotide sequence ID" value="NC_016111.1"/>
</dbReference>
<keyword evidence="3" id="KW-1185">Reference proteome</keyword>
<gene>
    <name evidence="2" type="ordered locus">SCATT_47430</name>
</gene>
<dbReference type="eggNOG" id="COG2839">
    <property type="taxonomic scope" value="Bacteria"/>
</dbReference>
<evidence type="ECO:0000313" key="3">
    <source>
        <dbReference type="Proteomes" id="UP000007842"/>
    </source>
</evidence>
<dbReference type="InterPro" id="IPR007403">
    <property type="entry name" value="DUF456"/>
</dbReference>
<evidence type="ECO:0000313" key="2">
    <source>
        <dbReference type="EMBL" id="AEW97114.1"/>
    </source>
</evidence>
<feature type="transmembrane region" description="Helical" evidence="1">
    <location>
        <begin position="35"/>
        <end position="61"/>
    </location>
</feature>
<name>F8JXL2_STREN</name>
<feature type="transmembrane region" description="Helical" evidence="1">
    <location>
        <begin position="82"/>
        <end position="110"/>
    </location>
</feature>
<sequence length="160" mass="16376">MGTAQLSLVGMVLLAGVLGVLTPGLPGPLLCWAGLLWWAAGVHTAAAWSLLGGSAVLLAAAQAFTGARTERRIRESGVPRDVLAAAGACAIAGFFVLPVAGAVLAFVGVLHLRERARSGDARRARAATRTVMRVAGTYVLVELMACLVVTAMWMGVVLAG</sequence>